<dbReference type="WBParaSite" id="Pan_g16290.t1">
    <property type="protein sequence ID" value="Pan_g16290.t1"/>
    <property type="gene ID" value="Pan_g16290"/>
</dbReference>
<evidence type="ECO:0000313" key="2">
    <source>
        <dbReference type="WBParaSite" id="Pan_g16290.t1"/>
    </source>
</evidence>
<proteinExistence type="predicted"/>
<protein>
    <submittedName>
        <fullName evidence="2">Ovule protein</fullName>
    </submittedName>
</protein>
<sequence>MYTQSPTNCVQTSMFINLPRISMPNPTVYKSNNSKKAVKRYTFNDFCDFYIDIKDHKLFSMRFNKFPIFVSTDVQESAAPQVGY</sequence>
<reference evidence="1" key="1">
    <citation type="journal article" date="2013" name="Genetics">
        <title>The draft genome and transcriptome of Panagrellus redivivus are shaped by the harsh demands of a free-living lifestyle.</title>
        <authorList>
            <person name="Srinivasan J."/>
            <person name="Dillman A.R."/>
            <person name="Macchietto M.G."/>
            <person name="Heikkinen L."/>
            <person name="Lakso M."/>
            <person name="Fracchia K.M."/>
            <person name="Antoshechkin I."/>
            <person name="Mortazavi A."/>
            <person name="Wong G."/>
            <person name="Sternberg P.W."/>
        </authorList>
    </citation>
    <scope>NUCLEOTIDE SEQUENCE [LARGE SCALE GENOMIC DNA]</scope>
    <source>
        <strain evidence="1">MT8872</strain>
    </source>
</reference>
<accession>A0A7E4V401</accession>
<dbReference type="Proteomes" id="UP000492821">
    <property type="component" value="Unassembled WGS sequence"/>
</dbReference>
<dbReference type="AlphaFoldDB" id="A0A7E4V401"/>
<reference evidence="2" key="2">
    <citation type="submission" date="2020-10" db="UniProtKB">
        <authorList>
            <consortium name="WormBaseParasite"/>
        </authorList>
    </citation>
    <scope>IDENTIFICATION</scope>
</reference>
<organism evidence="1 2">
    <name type="scientific">Panagrellus redivivus</name>
    <name type="common">Microworm</name>
    <dbReference type="NCBI Taxonomy" id="6233"/>
    <lineage>
        <taxon>Eukaryota</taxon>
        <taxon>Metazoa</taxon>
        <taxon>Ecdysozoa</taxon>
        <taxon>Nematoda</taxon>
        <taxon>Chromadorea</taxon>
        <taxon>Rhabditida</taxon>
        <taxon>Tylenchina</taxon>
        <taxon>Panagrolaimomorpha</taxon>
        <taxon>Panagrolaimoidea</taxon>
        <taxon>Panagrolaimidae</taxon>
        <taxon>Panagrellus</taxon>
    </lineage>
</organism>
<name>A0A7E4V401_PANRE</name>
<keyword evidence="1" id="KW-1185">Reference proteome</keyword>
<evidence type="ECO:0000313" key="1">
    <source>
        <dbReference type="Proteomes" id="UP000492821"/>
    </source>
</evidence>